<comment type="caution">
    <text evidence="2">The sequence shown here is derived from an EMBL/GenBank/DDBJ whole genome shotgun (WGS) entry which is preliminary data.</text>
</comment>
<evidence type="ECO:0000256" key="1">
    <source>
        <dbReference type="SAM" id="SignalP"/>
    </source>
</evidence>
<accession>A0A814IUH0</accession>
<feature type="chain" id="PRO_5032713724" evidence="1">
    <location>
        <begin position="17"/>
        <end position="379"/>
    </location>
</feature>
<evidence type="ECO:0000313" key="3">
    <source>
        <dbReference type="Proteomes" id="UP000663879"/>
    </source>
</evidence>
<proteinExistence type="predicted"/>
<name>A0A814IUH0_9BILA</name>
<organism evidence="2 3">
    <name type="scientific">Brachionus calyciflorus</name>
    <dbReference type="NCBI Taxonomy" id="104777"/>
    <lineage>
        <taxon>Eukaryota</taxon>
        <taxon>Metazoa</taxon>
        <taxon>Spiralia</taxon>
        <taxon>Gnathifera</taxon>
        <taxon>Rotifera</taxon>
        <taxon>Eurotatoria</taxon>
        <taxon>Monogononta</taxon>
        <taxon>Pseudotrocha</taxon>
        <taxon>Ploima</taxon>
        <taxon>Brachionidae</taxon>
        <taxon>Brachionus</taxon>
    </lineage>
</organism>
<evidence type="ECO:0000313" key="2">
    <source>
        <dbReference type="EMBL" id="CAF1029407.1"/>
    </source>
</evidence>
<reference evidence="2" key="1">
    <citation type="submission" date="2021-02" db="EMBL/GenBank/DDBJ databases">
        <authorList>
            <person name="Nowell W R."/>
        </authorList>
    </citation>
    <scope>NUCLEOTIDE SEQUENCE</scope>
    <source>
        <strain evidence="2">Ploen Becks lab</strain>
    </source>
</reference>
<sequence>MLSIFLFLALCVLGKTIVVKDSFRFCDDTNMPNVFLDIENSCGNTKTKHFMDYEKNVEQKFILLTKQKHLIHGLAHECRKEIIEYDSEEQISLFTTKKKIQTVKLLKTECEYMVKYKKCDDNAMECEGDFCFYESKKLNENSWDFESKKKSVRCTVSTRVLNVDSANEPMFQNSINECLFLHGFCELNDSVFVWSPDKIRHCPYDVVDEISLFQAEDNVYHSREKKIAFKLTGLIFACETSVLTTQEGFFLIPSNNSIVQFPKSKDKNSILNNLKMTDFEFNNYLEMKEYDPNLKKLCLSTLNLMKSSGRANKDFLIVTDFRGNELILINEFGTLLIPQCIAVREIRIYNTSNCYQDIPISFILQDKRFDGFLTHNKIY</sequence>
<keyword evidence="1" id="KW-0732">Signal</keyword>
<dbReference type="AlphaFoldDB" id="A0A814IUH0"/>
<keyword evidence="3" id="KW-1185">Reference proteome</keyword>
<feature type="signal peptide" evidence="1">
    <location>
        <begin position="1"/>
        <end position="16"/>
    </location>
</feature>
<dbReference type="EMBL" id="CAJNOC010004660">
    <property type="protein sequence ID" value="CAF1029407.1"/>
    <property type="molecule type" value="Genomic_DNA"/>
</dbReference>
<protein>
    <submittedName>
        <fullName evidence="2">Uncharacterized protein</fullName>
    </submittedName>
</protein>
<dbReference type="Proteomes" id="UP000663879">
    <property type="component" value="Unassembled WGS sequence"/>
</dbReference>
<gene>
    <name evidence="2" type="ORF">OXX778_LOCUS17790</name>
</gene>